<comment type="caution">
    <text evidence="2">The sequence shown here is derived from an EMBL/GenBank/DDBJ whole genome shotgun (WGS) entry which is preliminary data.</text>
</comment>
<keyword evidence="3" id="KW-1185">Reference proteome</keyword>
<accession>A0A5B2VTU3</accession>
<dbReference type="RefSeq" id="WP_149839043.1">
    <property type="nucleotide sequence ID" value="NZ_VUOC01000003.1"/>
</dbReference>
<proteinExistence type="predicted"/>
<feature type="compositionally biased region" description="Polar residues" evidence="1">
    <location>
        <begin position="37"/>
        <end position="57"/>
    </location>
</feature>
<protein>
    <submittedName>
        <fullName evidence="2">Uncharacterized protein</fullName>
    </submittedName>
</protein>
<dbReference type="EMBL" id="VUOC01000003">
    <property type="protein sequence ID" value="KAA2241529.1"/>
    <property type="molecule type" value="Genomic_DNA"/>
</dbReference>
<reference evidence="2 3" key="1">
    <citation type="submission" date="2019-09" db="EMBL/GenBank/DDBJ databases">
        <title>Chitinophaga ginsengihumi sp. nov., isolated from soil of ginseng rhizosphere.</title>
        <authorList>
            <person name="Lee J."/>
        </authorList>
    </citation>
    <scope>NUCLEOTIDE SEQUENCE [LARGE SCALE GENOMIC DNA]</scope>
    <source>
        <strain evidence="2 3">BN140078</strain>
    </source>
</reference>
<dbReference type="Proteomes" id="UP000324611">
    <property type="component" value="Unassembled WGS sequence"/>
</dbReference>
<feature type="compositionally biased region" description="Basic and acidic residues" evidence="1">
    <location>
        <begin position="1"/>
        <end position="17"/>
    </location>
</feature>
<organism evidence="2 3">
    <name type="scientific">Chitinophaga agrisoli</name>
    <dbReference type="NCBI Taxonomy" id="2607653"/>
    <lineage>
        <taxon>Bacteria</taxon>
        <taxon>Pseudomonadati</taxon>
        <taxon>Bacteroidota</taxon>
        <taxon>Chitinophagia</taxon>
        <taxon>Chitinophagales</taxon>
        <taxon>Chitinophagaceae</taxon>
        <taxon>Chitinophaga</taxon>
    </lineage>
</organism>
<evidence type="ECO:0000313" key="2">
    <source>
        <dbReference type="EMBL" id="KAA2241529.1"/>
    </source>
</evidence>
<feature type="region of interest" description="Disordered" evidence="1">
    <location>
        <begin position="1"/>
        <end position="63"/>
    </location>
</feature>
<name>A0A5B2VTU3_9BACT</name>
<gene>
    <name evidence="2" type="ORF">F0L74_16675</name>
</gene>
<evidence type="ECO:0000313" key="3">
    <source>
        <dbReference type="Proteomes" id="UP000324611"/>
    </source>
</evidence>
<dbReference type="AlphaFoldDB" id="A0A5B2VTU3"/>
<evidence type="ECO:0000256" key="1">
    <source>
        <dbReference type="SAM" id="MobiDB-lite"/>
    </source>
</evidence>
<sequence length="63" mass="6998">MNNEDRKKIEQIAKDNGYRVSSDGTKMINDQGKQIKPSETGNSYNANGTTYNSASDLKNSKKL</sequence>
<reference evidence="2 3" key="2">
    <citation type="submission" date="2019-09" db="EMBL/GenBank/DDBJ databases">
        <authorList>
            <person name="Jin C."/>
        </authorList>
    </citation>
    <scope>NUCLEOTIDE SEQUENCE [LARGE SCALE GENOMIC DNA]</scope>
    <source>
        <strain evidence="2 3">BN140078</strain>
    </source>
</reference>